<evidence type="ECO:0000256" key="2">
    <source>
        <dbReference type="SAM" id="SignalP"/>
    </source>
</evidence>
<dbReference type="InterPro" id="IPR029018">
    <property type="entry name" value="Hex-like_dom2"/>
</dbReference>
<comment type="caution">
    <text evidence="4">The sequence shown here is derived from an EMBL/GenBank/DDBJ whole genome shotgun (WGS) entry which is preliminary data.</text>
</comment>
<protein>
    <recommendedName>
        <fullName evidence="3">Gylcosyl hydrolase 115 C-terminal domain-containing protein</fullName>
    </recommendedName>
</protein>
<dbReference type="Pfam" id="PF15979">
    <property type="entry name" value="Glyco_hydro_115"/>
    <property type="match status" value="1"/>
</dbReference>
<keyword evidence="1" id="KW-0378">Hydrolase</keyword>
<dbReference type="Pfam" id="PF17829">
    <property type="entry name" value="GH115_C"/>
    <property type="match status" value="1"/>
</dbReference>
<dbReference type="Gene3D" id="3.30.379.10">
    <property type="entry name" value="Chitobiase/beta-hexosaminidase domain 2-like"/>
    <property type="match status" value="1"/>
</dbReference>
<evidence type="ECO:0000256" key="1">
    <source>
        <dbReference type="ARBA" id="ARBA00022801"/>
    </source>
</evidence>
<sequence length="1017" mass="111383">MWLLMRLLFSLLLFRPALAIGQNATIAFNASASSYQLASRSSAVRLVLDAADWPGVLRVADDLALDFGRVTGLNGSLSLVNGDASTANASVIFNVTGRSSWTTATSTTNSNSSGVIIAGTLGNSTLIQSLVDSGKIDVSAIEGQWESFTSQVVDSPVDGVSRALVIAGSDKRGTIYGLYDISEQIGVSPWYFMADSAPASHAAIYAIDTSKTQGPPSVKYRGFFINDEAPALTGWMNERYPKSKYGSAFGAEFYAMVFELLLRLRANYLWPAMWGSMFNVDDPRNQPLADEYGVVMGTSHTEPMMRATNEWSTFGKGQWQWNTNNESIYPFFVEGVERAKPYEGVVTIGMRGSADTAMSDSVQTEMLEDIVDTQRQILTDVYGSDSAVPQMWCLYKEVQGYYEAGMRVPDDVILLWADDNWGNNRRLPAGNETDRPGGAGVYYHFDYVGDPRNHKWINAVQLEHTWEQMHMAYERGARDMWIVNVGDIKPLEIPISHLFDLAYDISLWDVNSISTWTQQFAAREFGASASQKTGDILQKYGTLVAKRKYELVDPSTYSLINYEEADNILAEWQSLANDAQSVYDSLPTAAQPAFFQMVLHPVLAGGNIYDIHISAAKNRLYAGQGRTSANIWAQRVLDKFNLDHELTNRYNGLLGGKWDHMMDQTHLGYVYWQQPMRQVTPPLQYVQTLERSLRGDMGVSVEGSNASVPGDDQYHTLSSNSLTLPPIDPYSPRRWIDIYASGTNEFSWNVSAASWVTFSQNSGTLSPTGNNTDVRIYVSVDWANAPAGSNATTINVSSSTDYGTQFSMPSVVLPYNHTVLPPSFTAGFVESDVHVSIEAAHYTRISGGAPNDSSAANPYQVIPSYGRTLSGVHLGDALSPSLSAGPSAPALEYDVYTFTALAGTNKTANLTLYLSPSLNTDPARPLRYAVAVDDDEPQEVAFVTDQPEGQLPVGWEAAVADAAWVSTTGNHSALGEAGKHTIRVWALEPGVVVQKLVLDLGGVRESYLGPPESYRVG</sequence>
<dbReference type="PANTHER" id="PTHR37842">
    <property type="match status" value="1"/>
</dbReference>
<organism evidence="4 5">
    <name type="scientific">Diplodia seriata</name>
    <dbReference type="NCBI Taxonomy" id="420778"/>
    <lineage>
        <taxon>Eukaryota</taxon>
        <taxon>Fungi</taxon>
        <taxon>Dikarya</taxon>
        <taxon>Ascomycota</taxon>
        <taxon>Pezizomycotina</taxon>
        <taxon>Dothideomycetes</taxon>
        <taxon>Dothideomycetes incertae sedis</taxon>
        <taxon>Botryosphaeriales</taxon>
        <taxon>Botryosphaeriaceae</taxon>
        <taxon>Diplodia</taxon>
    </lineage>
</organism>
<evidence type="ECO:0000313" key="5">
    <source>
        <dbReference type="Proteomes" id="UP000190776"/>
    </source>
</evidence>
<dbReference type="GO" id="GO:0016787">
    <property type="term" value="F:hydrolase activity"/>
    <property type="evidence" value="ECO:0007669"/>
    <property type="project" value="UniProtKB-KW"/>
</dbReference>
<name>A0A1S8BGS0_9PEZI</name>
<gene>
    <name evidence="4" type="ORF">BK809_0003668</name>
</gene>
<dbReference type="InterPro" id="IPR042301">
    <property type="entry name" value="GH115_sf"/>
</dbReference>
<evidence type="ECO:0000259" key="3">
    <source>
        <dbReference type="Pfam" id="PF17829"/>
    </source>
</evidence>
<dbReference type="Gene3D" id="2.60.120.1620">
    <property type="match status" value="1"/>
</dbReference>
<dbReference type="Proteomes" id="UP000190776">
    <property type="component" value="Unassembled WGS sequence"/>
</dbReference>
<dbReference type="Gene3D" id="1.20.58.2150">
    <property type="match status" value="1"/>
</dbReference>
<feature type="chain" id="PRO_5012436174" description="Gylcosyl hydrolase 115 C-terminal domain-containing protein" evidence="2">
    <location>
        <begin position="20"/>
        <end position="1017"/>
    </location>
</feature>
<proteinExistence type="predicted"/>
<evidence type="ECO:0000313" key="4">
    <source>
        <dbReference type="EMBL" id="OMP86498.1"/>
    </source>
</evidence>
<feature type="signal peptide" evidence="2">
    <location>
        <begin position="1"/>
        <end position="19"/>
    </location>
</feature>
<dbReference type="OrthoDB" id="4849794at2759"/>
<dbReference type="STRING" id="420778.A0A1S8BGS0"/>
<accession>A0A1S8BGS0</accession>
<dbReference type="InterPro" id="IPR031924">
    <property type="entry name" value="GH115"/>
</dbReference>
<dbReference type="Gene3D" id="3.20.20.520">
    <property type="entry name" value="Glycosyl hydrolase family 115"/>
    <property type="match status" value="1"/>
</dbReference>
<reference evidence="4 5" key="1">
    <citation type="submission" date="2017-01" db="EMBL/GenBank/DDBJ databases">
        <title>Draft genome sequence of Diplodia seriata F98.1, a fungal species involved in grapevine trunk diseases.</title>
        <authorList>
            <person name="Robert-Siegwald G."/>
            <person name="Vallet J."/>
            <person name="Abou-Mansour E."/>
            <person name="Xu J."/>
            <person name="Rey P."/>
            <person name="Bertsch C."/>
            <person name="Rego C."/>
            <person name="Larignon P."/>
            <person name="Fontaine F."/>
            <person name="Lebrun M.-H."/>
        </authorList>
    </citation>
    <scope>NUCLEOTIDE SEQUENCE [LARGE SCALE GENOMIC DNA]</scope>
    <source>
        <strain evidence="4 5">F98.1</strain>
    </source>
</reference>
<dbReference type="PANTHER" id="PTHR37842:SF2">
    <property type="entry name" value="GYLCOSYL HYDROLASE 115 C-TERMINAL DOMAIN-CONTAINING PROTEIN"/>
    <property type="match status" value="1"/>
</dbReference>
<dbReference type="EMBL" id="MSZU01000080">
    <property type="protein sequence ID" value="OMP86498.1"/>
    <property type="molecule type" value="Genomic_DNA"/>
</dbReference>
<feature type="domain" description="Gylcosyl hydrolase 115 C-terminal" evidence="3">
    <location>
        <begin position="827"/>
        <end position="1012"/>
    </location>
</feature>
<dbReference type="InterPro" id="IPR041437">
    <property type="entry name" value="GH115_C"/>
</dbReference>
<dbReference type="AlphaFoldDB" id="A0A1S8BGS0"/>
<keyword evidence="2" id="KW-0732">Signal</keyword>